<dbReference type="InterPro" id="IPR002591">
    <property type="entry name" value="Phosphodiest/P_Trfase"/>
</dbReference>
<dbReference type="SUPFAM" id="SSF53649">
    <property type="entry name" value="Alkaline phosphatase-like"/>
    <property type="match status" value="1"/>
</dbReference>
<evidence type="ECO:0000313" key="2">
    <source>
        <dbReference type="Proteomes" id="UP001235939"/>
    </source>
</evidence>
<dbReference type="CDD" id="cd16018">
    <property type="entry name" value="Enpp"/>
    <property type="match status" value="1"/>
</dbReference>
<sequence length="348" mass="39914">MWVTGLYEESHGIVGNKMWDPEFKASFSMSNIETRWWDGGEPIWITAALQGKKSGVYFWPGSEVTIKNITATSTKPYNSSIPFAERAEQVIQWLKQDYDLVMTYYHEPDKTGHSYGPDSKEVEQAVKMVDQNLGMLIERLKEEKLLSKVDMLVVSDHGMAKVIYDKEHVLDLSEHDVLKDIERVVEEGVIFSFYPKPGRKKAVLAKLRAINFNMTVYRKEDIPEHFHYKKNRRVPPIVILPDEGYLVYQIFNATWMKGVKGEHGYSNDLVSMNPIFFARGPNFKRQFEMPRFETVNIYPMVCQILGLTPAPNNGSVGAIVEMFTSGGLRPRAWSILWLIGTLLLLLVL</sequence>
<keyword evidence="2" id="KW-1185">Reference proteome</keyword>
<dbReference type="PANTHER" id="PTHR10151">
    <property type="entry name" value="ECTONUCLEOTIDE PYROPHOSPHATASE/PHOSPHODIESTERASE"/>
    <property type="match status" value="1"/>
</dbReference>
<accession>A0ABY6JW27</accession>
<gene>
    <name evidence="1" type="ORF">LAZ67_1002315</name>
</gene>
<dbReference type="Pfam" id="PF01663">
    <property type="entry name" value="Phosphodiest"/>
    <property type="match status" value="1"/>
</dbReference>
<name>A0ABY6JW27_9ARAC</name>
<evidence type="ECO:0000313" key="1">
    <source>
        <dbReference type="EMBL" id="UYV60786.1"/>
    </source>
</evidence>
<dbReference type="Gene3D" id="3.40.720.10">
    <property type="entry name" value="Alkaline Phosphatase, subunit A"/>
    <property type="match status" value="1"/>
</dbReference>
<dbReference type="EMBL" id="CP092863">
    <property type="protein sequence ID" value="UYV60786.1"/>
    <property type="molecule type" value="Genomic_DNA"/>
</dbReference>
<dbReference type="Proteomes" id="UP001235939">
    <property type="component" value="Chromosome 01"/>
</dbReference>
<proteinExistence type="predicted"/>
<dbReference type="InterPro" id="IPR017850">
    <property type="entry name" value="Alkaline_phosphatase_core_sf"/>
</dbReference>
<organism evidence="1 2">
    <name type="scientific">Cordylochernes scorpioides</name>
    <dbReference type="NCBI Taxonomy" id="51811"/>
    <lineage>
        <taxon>Eukaryota</taxon>
        <taxon>Metazoa</taxon>
        <taxon>Ecdysozoa</taxon>
        <taxon>Arthropoda</taxon>
        <taxon>Chelicerata</taxon>
        <taxon>Arachnida</taxon>
        <taxon>Pseudoscorpiones</taxon>
        <taxon>Cheliferoidea</taxon>
        <taxon>Chernetidae</taxon>
        <taxon>Cordylochernes</taxon>
    </lineage>
</organism>
<dbReference type="Gene3D" id="3.30.1360.180">
    <property type="match status" value="1"/>
</dbReference>
<protein>
    <submittedName>
        <fullName evidence="1">ENPP5</fullName>
    </submittedName>
</protein>
<reference evidence="1 2" key="1">
    <citation type="submission" date="2022-01" db="EMBL/GenBank/DDBJ databases">
        <title>A chromosomal length assembly of Cordylochernes scorpioides.</title>
        <authorList>
            <person name="Zeh D."/>
            <person name="Zeh J."/>
        </authorList>
    </citation>
    <scope>NUCLEOTIDE SEQUENCE [LARGE SCALE GENOMIC DNA]</scope>
    <source>
        <strain evidence="1">IN4F17</strain>
        <tissue evidence="1">Whole Body</tissue>
    </source>
</reference>
<dbReference type="PANTHER" id="PTHR10151:SF120">
    <property type="entry name" value="BIS(5'-ADENOSYL)-TRIPHOSPHATASE"/>
    <property type="match status" value="1"/>
</dbReference>